<protein>
    <submittedName>
        <fullName evidence="3">MOSC domain-containing protein YiiM</fullName>
    </submittedName>
</protein>
<dbReference type="Pfam" id="PF03475">
    <property type="entry name" value="YiiM_3-alpha"/>
    <property type="match status" value="1"/>
</dbReference>
<gene>
    <name evidence="3" type="ORF">SAMN05444389_10191</name>
</gene>
<evidence type="ECO:0000259" key="2">
    <source>
        <dbReference type="PROSITE" id="PS51340"/>
    </source>
</evidence>
<dbReference type="PANTHER" id="PTHR30212">
    <property type="entry name" value="PROTEIN YIIM"/>
    <property type="match status" value="1"/>
</dbReference>
<dbReference type="InterPro" id="IPR052353">
    <property type="entry name" value="Benzoxazolinone_Detox_Enz"/>
</dbReference>
<sequence length="227" mass="25105">MLRAMIPILSLHVGPAAELAPGVLSAIGKHPVDRKLRLGPEGFTGDEQADRRHHGGPEKAVHHYDAGHYPVWRAELGDLPALQAGGFGENLSTQGLSEGDVAVGDVFRLGSALIEVSQARQPCWKLNLRFGRKDMARLVQQTGRSGWYYRVLEPGEVAPGDALALVDRRAPDWTLTRLHRLLYIDRLDRAALAEMAALPPLAPGWRQLAARRLDSNRVEDWQRRLNG</sequence>
<dbReference type="AlphaFoldDB" id="A0A1M7D1X8"/>
<dbReference type="GO" id="GO:0030170">
    <property type="term" value="F:pyridoxal phosphate binding"/>
    <property type="evidence" value="ECO:0007669"/>
    <property type="project" value="InterPro"/>
</dbReference>
<dbReference type="EMBL" id="FRCK01000001">
    <property type="protein sequence ID" value="SHL73464.1"/>
    <property type="molecule type" value="Genomic_DNA"/>
</dbReference>
<dbReference type="STRING" id="53463.SAMN05444389_10191"/>
<dbReference type="PROSITE" id="PS51340">
    <property type="entry name" value="MOSC"/>
    <property type="match status" value="1"/>
</dbReference>
<dbReference type="SUPFAM" id="SSF50800">
    <property type="entry name" value="PK beta-barrel domain-like"/>
    <property type="match status" value="1"/>
</dbReference>
<evidence type="ECO:0000313" key="3">
    <source>
        <dbReference type="EMBL" id="SHL73464.1"/>
    </source>
</evidence>
<dbReference type="GO" id="GO:0030151">
    <property type="term" value="F:molybdenum ion binding"/>
    <property type="evidence" value="ECO:0007669"/>
    <property type="project" value="InterPro"/>
</dbReference>
<dbReference type="Pfam" id="PF03473">
    <property type="entry name" value="MOSC"/>
    <property type="match status" value="1"/>
</dbReference>
<feature type="region of interest" description="Disordered" evidence="1">
    <location>
        <begin position="37"/>
        <end position="60"/>
    </location>
</feature>
<dbReference type="Gene3D" id="2.40.33.20">
    <property type="entry name" value="PK beta-barrel domain-like"/>
    <property type="match status" value="1"/>
</dbReference>
<dbReference type="InterPro" id="IPR005302">
    <property type="entry name" value="MoCF_Sase_C"/>
</dbReference>
<reference evidence="4" key="1">
    <citation type="submission" date="2016-11" db="EMBL/GenBank/DDBJ databases">
        <authorList>
            <person name="Varghese N."/>
            <person name="Submissions S."/>
        </authorList>
    </citation>
    <scope>NUCLEOTIDE SEQUENCE [LARGE SCALE GENOMIC DNA]</scope>
    <source>
        <strain evidence="4">DSM 6637</strain>
    </source>
</reference>
<evidence type="ECO:0000256" key="1">
    <source>
        <dbReference type="SAM" id="MobiDB-lite"/>
    </source>
</evidence>
<dbReference type="PANTHER" id="PTHR30212:SF2">
    <property type="entry name" value="PROTEIN YIIM"/>
    <property type="match status" value="1"/>
</dbReference>
<keyword evidence="4" id="KW-1185">Reference proteome</keyword>
<proteinExistence type="predicted"/>
<dbReference type="InterPro" id="IPR011037">
    <property type="entry name" value="Pyrv_Knase-like_insert_dom_sf"/>
</dbReference>
<accession>A0A1M7D1X8</accession>
<name>A0A1M7D1X8_9RHOB</name>
<feature type="domain" description="MOSC" evidence="2">
    <location>
        <begin position="30"/>
        <end position="166"/>
    </location>
</feature>
<dbReference type="GO" id="GO:0003824">
    <property type="term" value="F:catalytic activity"/>
    <property type="evidence" value="ECO:0007669"/>
    <property type="project" value="InterPro"/>
</dbReference>
<dbReference type="Proteomes" id="UP000184444">
    <property type="component" value="Unassembled WGS sequence"/>
</dbReference>
<organism evidence="3 4">
    <name type="scientific">Paracoccus solventivorans</name>
    <dbReference type="NCBI Taxonomy" id="53463"/>
    <lineage>
        <taxon>Bacteria</taxon>
        <taxon>Pseudomonadati</taxon>
        <taxon>Pseudomonadota</taxon>
        <taxon>Alphaproteobacteria</taxon>
        <taxon>Rhodobacterales</taxon>
        <taxon>Paracoccaceae</taxon>
        <taxon>Paracoccus</taxon>
    </lineage>
</organism>
<evidence type="ECO:0000313" key="4">
    <source>
        <dbReference type="Proteomes" id="UP000184444"/>
    </source>
</evidence>
<dbReference type="InterPro" id="IPR005163">
    <property type="entry name" value="Tri_helical_YiiM-like"/>
</dbReference>